<evidence type="ECO:0000256" key="2">
    <source>
        <dbReference type="ARBA" id="ARBA00006931"/>
    </source>
</evidence>
<keyword evidence="4 10" id="KW-0812">Transmembrane</keyword>
<dbReference type="AlphaFoldDB" id="D8LE62"/>
<evidence type="ECO:0000256" key="4">
    <source>
        <dbReference type="ARBA" id="ARBA00022692"/>
    </source>
</evidence>
<comment type="subcellular location">
    <subcellularLocation>
        <location evidence="1">Endoplasmic reticulum membrane</location>
        <topology evidence="1">Multi-pass membrane protein</topology>
    </subcellularLocation>
</comment>
<evidence type="ECO:0000256" key="6">
    <source>
        <dbReference type="ARBA" id="ARBA00022824"/>
    </source>
</evidence>
<comment type="similarity">
    <text evidence="2 10">Belongs to the GPI inositol-deacylase family.</text>
</comment>
<evidence type="ECO:0000256" key="8">
    <source>
        <dbReference type="ARBA" id="ARBA00022989"/>
    </source>
</evidence>
<organism evidence="13 14">
    <name type="scientific">Ectocarpus siliculosus</name>
    <name type="common">Brown alga</name>
    <name type="synonym">Conferva siliculosa</name>
    <dbReference type="NCBI Taxonomy" id="2880"/>
    <lineage>
        <taxon>Eukaryota</taxon>
        <taxon>Sar</taxon>
        <taxon>Stramenopiles</taxon>
        <taxon>Ochrophyta</taxon>
        <taxon>PX clade</taxon>
        <taxon>Phaeophyceae</taxon>
        <taxon>Ectocarpales</taxon>
        <taxon>Ectocarpaceae</taxon>
        <taxon>Ectocarpus</taxon>
    </lineage>
</organism>
<feature type="transmembrane region" description="Helical" evidence="10">
    <location>
        <begin position="987"/>
        <end position="1009"/>
    </location>
</feature>
<feature type="transmembrane region" description="Helical" evidence="10">
    <location>
        <begin position="696"/>
        <end position="712"/>
    </location>
</feature>
<dbReference type="GO" id="GO:0006888">
    <property type="term" value="P:endoplasmic reticulum to Golgi vesicle-mediated transport"/>
    <property type="evidence" value="ECO:0007669"/>
    <property type="project" value="TreeGrafter"/>
</dbReference>
<dbReference type="PANTHER" id="PTHR15495:SF7">
    <property type="entry name" value="GPI INOSITOL-DEACYLASE"/>
    <property type="match status" value="1"/>
</dbReference>
<feature type="domain" description="GPI inositol-deacylase PGAP1-like alpha/beta" evidence="12">
    <location>
        <begin position="129"/>
        <end position="282"/>
    </location>
</feature>
<proteinExistence type="inferred from homology"/>
<dbReference type="SUPFAM" id="SSF53474">
    <property type="entry name" value="alpha/beta-Hydrolases"/>
    <property type="match status" value="1"/>
</dbReference>
<dbReference type="InterPro" id="IPR012908">
    <property type="entry name" value="PGAP1-ab_dom-like"/>
</dbReference>
<feature type="transmembrane region" description="Helical" evidence="10">
    <location>
        <begin position="652"/>
        <end position="675"/>
    </location>
</feature>
<evidence type="ECO:0000256" key="7">
    <source>
        <dbReference type="ARBA" id="ARBA00022927"/>
    </source>
</evidence>
<dbReference type="Gene3D" id="3.40.50.1820">
    <property type="entry name" value="alpha/beta hydrolase"/>
    <property type="match status" value="1"/>
</dbReference>
<gene>
    <name evidence="13" type="ORF">Esi_0013_0033</name>
</gene>
<dbReference type="Proteomes" id="UP000002630">
    <property type="component" value="Unassembled WGS sequence"/>
</dbReference>
<dbReference type="EC" id="3.1.-.-" evidence="10"/>
<feature type="transmembrane region" description="Helical" evidence="10">
    <location>
        <begin position="502"/>
        <end position="521"/>
    </location>
</feature>
<feature type="transmembrane region" description="Helical" evidence="10">
    <location>
        <begin position="1021"/>
        <end position="1038"/>
    </location>
</feature>
<dbReference type="OrthoDB" id="348976at2759"/>
<feature type="transmembrane region" description="Helical" evidence="10">
    <location>
        <begin position="764"/>
        <end position="788"/>
    </location>
</feature>
<keyword evidence="9 10" id="KW-0472">Membrane</keyword>
<keyword evidence="8 10" id="KW-1133">Transmembrane helix</keyword>
<feature type="compositionally biased region" description="Acidic residues" evidence="11">
    <location>
        <begin position="1"/>
        <end position="13"/>
    </location>
</feature>
<feature type="compositionally biased region" description="Basic residues" evidence="11">
    <location>
        <begin position="23"/>
        <end position="36"/>
    </location>
</feature>
<dbReference type="InterPro" id="IPR039529">
    <property type="entry name" value="PGAP1/BST1"/>
</dbReference>
<evidence type="ECO:0000256" key="3">
    <source>
        <dbReference type="ARBA" id="ARBA00022448"/>
    </source>
</evidence>
<evidence type="ECO:0000256" key="10">
    <source>
        <dbReference type="RuleBase" id="RU365011"/>
    </source>
</evidence>
<feature type="transmembrane region" description="Helical" evidence="10">
    <location>
        <begin position="570"/>
        <end position="588"/>
    </location>
</feature>
<reference evidence="13 14" key="1">
    <citation type="journal article" date="2010" name="Nature">
        <title>The Ectocarpus genome and the independent evolution of multicellularity in brown algae.</title>
        <authorList>
            <person name="Cock J.M."/>
            <person name="Sterck L."/>
            <person name="Rouze P."/>
            <person name="Scornet D."/>
            <person name="Allen A.E."/>
            <person name="Amoutzias G."/>
            <person name="Anthouard V."/>
            <person name="Artiguenave F."/>
            <person name="Aury J.M."/>
            <person name="Badger J.H."/>
            <person name="Beszteri B."/>
            <person name="Billiau K."/>
            <person name="Bonnet E."/>
            <person name="Bothwell J.H."/>
            <person name="Bowler C."/>
            <person name="Boyen C."/>
            <person name="Brownlee C."/>
            <person name="Carrano C.J."/>
            <person name="Charrier B."/>
            <person name="Cho G.Y."/>
            <person name="Coelho S.M."/>
            <person name="Collen J."/>
            <person name="Corre E."/>
            <person name="Da Silva C."/>
            <person name="Delage L."/>
            <person name="Delaroque N."/>
            <person name="Dittami S.M."/>
            <person name="Doulbeau S."/>
            <person name="Elias M."/>
            <person name="Farnham G."/>
            <person name="Gachon C.M."/>
            <person name="Gschloessl B."/>
            <person name="Heesch S."/>
            <person name="Jabbari K."/>
            <person name="Jubin C."/>
            <person name="Kawai H."/>
            <person name="Kimura K."/>
            <person name="Kloareg B."/>
            <person name="Kupper F.C."/>
            <person name="Lang D."/>
            <person name="Le Bail A."/>
            <person name="Leblanc C."/>
            <person name="Lerouge P."/>
            <person name="Lohr M."/>
            <person name="Lopez P.J."/>
            <person name="Martens C."/>
            <person name="Maumus F."/>
            <person name="Michel G."/>
            <person name="Miranda-Saavedra D."/>
            <person name="Morales J."/>
            <person name="Moreau H."/>
            <person name="Motomura T."/>
            <person name="Nagasato C."/>
            <person name="Napoli C.A."/>
            <person name="Nelson D.R."/>
            <person name="Nyvall-Collen P."/>
            <person name="Peters A.F."/>
            <person name="Pommier C."/>
            <person name="Potin P."/>
            <person name="Poulain J."/>
            <person name="Quesneville H."/>
            <person name="Read B."/>
            <person name="Rensing S.A."/>
            <person name="Ritter A."/>
            <person name="Rousvoal S."/>
            <person name="Samanta M."/>
            <person name="Samson G."/>
            <person name="Schroeder D.C."/>
            <person name="Segurens B."/>
            <person name="Strittmatter M."/>
            <person name="Tonon T."/>
            <person name="Tregear J.W."/>
            <person name="Valentin K."/>
            <person name="von Dassow P."/>
            <person name="Yamagishi T."/>
            <person name="Van de Peer Y."/>
            <person name="Wincker P."/>
        </authorList>
    </citation>
    <scope>NUCLEOTIDE SEQUENCE [LARGE SCALE GENOMIC DNA]</scope>
    <source>
        <strain evidence="14">Ec32 / CCAP1310/4</strain>
    </source>
</reference>
<dbReference type="PANTHER" id="PTHR15495">
    <property type="entry name" value="NEGATIVE REGULATOR OF VESICLE FORMATION-RELATED"/>
    <property type="match status" value="1"/>
</dbReference>
<keyword evidence="14" id="KW-1185">Reference proteome</keyword>
<feature type="transmembrane region" description="Helical" evidence="10">
    <location>
        <begin position="732"/>
        <end position="752"/>
    </location>
</feature>
<evidence type="ECO:0000256" key="11">
    <source>
        <dbReference type="SAM" id="MobiDB-lite"/>
    </source>
</evidence>
<evidence type="ECO:0000313" key="13">
    <source>
        <dbReference type="EMBL" id="CBN74134.1"/>
    </source>
</evidence>
<dbReference type="GO" id="GO:0006505">
    <property type="term" value="P:GPI anchor metabolic process"/>
    <property type="evidence" value="ECO:0007669"/>
    <property type="project" value="TreeGrafter"/>
</dbReference>
<name>D8LE62_ECTSI</name>
<protein>
    <recommendedName>
        <fullName evidence="10">GPI inositol-deacylase</fullName>
        <ecNumber evidence="10">3.1.-.-</ecNumber>
    </recommendedName>
</protein>
<sequence>MPLLEEVDPEAGDSAEGAEGLKAAHRRRRASKKKKRADGAAAAGVAAFRVFFEAAVVLGFGFWARSKGTDSRSNSCKMTFSRPEYVHLPVAGYPTGEAAGEEVPGYQYRLMRYMDRALPASEKADPLKPAGVPVLFVPGHLGSYEQARSLGSQAAGIKLSGPMRRLDVFSLDFLEECTALHGSLVWRHAEFLNHAVEAILALYTGKGGVPFADSVMVVGHSLGGVVTRAAFALPSYRLGSITDILTLGSPHDRPPWGMDYSYLSLYKCTDSLWRWHSSPSDSRSSHCWSGSNGPAFEISQSAAADEDSHQEACFAAGDESETAERGCPALGTGGLADGSALETAARGSFAGRSGWGGSAGVDAETLLGDTVLLGVAGGLKDFMVHTSLCETDGLGLEGQSASFTTTAMEECGFGVDHLALVWCKQLIGRVVATLSELEVLHRMGAGAKERTRVAAGVLASLPRSSEATSSADGFPRSVGFEEAYKTGDEMLMVARSLVSDRMLLFVPAWVYVACLVLAAALTRGLSAKTAKEGVLLPVPLLLTPDNHFQLGAVRYAWRSLRASIRARGRSAMAGLWLSCGALLVWILGDDIAAYFPGPMERSLDAVYSVPGGAVGVTALRWLNGLASSLIRVLNPLDGAGDALRLHPSKGMIALYTANAGWMVVFVYLVTLLGVVGNGARGMLPVPAAFRRLLRSPKVAAVAVIATVGAAHVETFSLPPTFREVTMKNELSIVFMMLSVSLYALLGSLVLFPSHAPAAANHQHLVVFLFAPINALLNGPQIAATGILLRRQGPSHEPFVASSELALASLALLPIIASVWLARRARPFPSPPGMHAFWAEFQFQLAEEVARANGGSIAGGTADGRRSSGGIAALAAAALERPNGHGACGKCLHADGGEGAVYVETDRDRVRVGPGVSLGPGFRVVACDCPQREPASPSTWCEFCRCVCKFCGGCKEAVRAIRGGKVSSREGSPGAGGGGGGAKGLSDVLGAAASMAVVSVMVLYVGLWAFGMRMMAVPCHGLIALAVIGAVLCGMHWGVQKDAASGRRK</sequence>
<dbReference type="InParanoid" id="D8LE62"/>
<keyword evidence="5 10" id="KW-0378">Hydrolase</keyword>
<evidence type="ECO:0000256" key="9">
    <source>
        <dbReference type="ARBA" id="ARBA00023136"/>
    </source>
</evidence>
<dbReference type="EMBL" id="FN649760">
    <property type="protein sequence ID" value="CBN74134.1"/>
    <property type="molecule type" value="Genomic_DNA"/>
</dbReference>
<keyword evidence="3 10" id="KW-0813">Transport</keyword>
<comment type="function">
    <text evidence="10">Involved in inositol deacylation of GPI-anchored proteins which plays important roles in the quality control and ER-associated degradation of GPI-anchored proteins.</text>
</comment>
<feature type="transmembrane region" description="Helical" evidence="10">
    <location>
        <begin position="800"/>
        <end position="821"/>
    </location>
</feature>
<evidence type="ECO:0000256" key="5">
    <source>
        <dbReference type="ARBA" id="ARBA00022801"/>
    </source>
</evidence>
<dbReference type="STRING" id="2880.D8LE62"/>
<dbReference type="Pfam" id="PF07819">
    <property type="entry name" value="PGAP1"/>
    <property type="match status" value="2"/>
</dbReference>
<feature type="region of interest" description="Disordered" evidence="11">
    <location>
        <begin position="1"/>
        <end position="36"/>
    </location>
</feature>
<evidence type="ECO:0000259" key="12">
    <source>
        <dbReference type="Pfam" id="PF07819"/>
    </source>
</evidence>
<keyword evidence="6 10" id="KW-0256">Endoplasmic reticulum</keyword>
<dbReference type="GO" id="GO:0005789">
    <property type="term" value="C:endoplasmic reticulum membrane"/>
    <property type="evidence" value="ECO:0007669"/>
    <property type="project" value="UniProtKB-SubCell"/>
</dbReference>
<dbReference type="InterPro" id="IPR029058">
    <property type="entry name" value="AB_hydrolase_fold"/>
</dbReference>
<feature type="domain" description="GPI inositol-deacylase PGAP1-like alpha/beta" evidence="12">
    <location>
        <begin position="366"/>
        <end position="436"/>
    </location>
</feature>
<accession>D8LE62</accession>
<evidence type="ECO:0000313" key="14">
    <source>
        <dbReference type="Proteomes" id="UP000002630"/>
    </source>
</evidence>
<evidence type="ECO:0000256" key="1">
    <source>
        <dbReference type="ARBA" id="ARBA00004477"/>
    </source>
</evidence>
<dbReference type="GO" id="GO:0015031">
    <property type="term" value="P:protein transport"/>
    <property type="evidence" value="ECO:0007669"/>
    <property type="project" value="UniProtKB-KW"/>
</dbReference>
<dbReference type="eggNOG" id="KOG3724">
    <property type="taxonomic scope" value="Eukaryota"/>
</dbReference>
<keyword evidence="7 10" id="KW-0653">Protein transport</keyword>
<dbReference type="GO" id="GO:0050185">
    <property type="term" value="F:phosphatidylinositol deacylase activity"/>
    <property type="evidence" value="ECO:0007669"/>
    <property type="project" value="TreeGrafter"/>
</dbReference>